<organism evidence="1 2">
    <name type="scientific">Bradyrhizobium zhanjiangense</name>
    <dbReference type="NCBI Taxonomy" id="1325107"/>
    <lineage>
        <taxon>Bacteria</taxon>
        <taxon>Pseudomonadati</taxon>
        <taxon>Pseudomonadota</taxon>
        <taxon>Alphaproteobacteria</taxon>
        <taxon>Hyphomicrobiales</taxon>
        <taxon>Nitrobacteraceae</taxon>
        <taxon>Bradyrhizobium</taxon>
    </lineage>
</organism>
<reference evidence="1 2" key="1">
    <citation type="submission" date="2015-04" db="EMBL/GenBank/DDBJ databases">
        <title>Comparative genomics of rhizobia nodulating Arachis hypogaea in China.</title>
        <authorList>
            <person name="Li Y."/>
        </authorList>
    </citation>
    <scope>NUCLEOTIDE SEQUENCE [LARGE SCALE GENOMIC DNA]</scope>
    <source>
        <strain evidence="1 2">CCBAU 51787</strain>
    </source>
</reference>
<dbReference type="InterPro" id="IPR029063">
    <property type="entry name" value="SAM-dependent_MTases_sf"/>
</dbReference>
<name>A0A4Q0SQM8_9BRAD</name>
<proteinExistence type="predicted"/>
<dbReference type="Proteomes" id="UP000290565">
    <property type="component" value="Unassembled WGS sequence"/>
</dbReference>
<dbReference type="SUPFAM" id="SSF53335">
    <property type="entry name" value="S-adenosyl-L-methionine-dependent methyltransferases"/>
    <property type="match status" value="1"/>
</dbReference>
<accession>A0A4Q0SQM8</accession>
<gene>
    <name evidence="1" type="ORF">XH94_04265</name>
</gene>
<sequence>MARTDFEIALRNTFRILKPGGLFRLVVPDLEERARRYLQQLDSSSSSANDWFMRATYLGLEQRPSSLVQKVSRALGGSLHHWMWDYVSMHAQLERSGFVNIRRCSFGDSGDGMFKLVEESKRFHDPVNQIRELAVEAQKPSS</sequence>
<evidence type="ECO:0008006" key="3">
    <source>
        <dbReference type="Google" id="ProtNLM"/>
    </source>
</evidence>
<dbReference type="EMBL" id="LBJM01000010">
    <property type="protein sequence ID" value="RXH42077.1"/>
    <property type="molecule type" value="Genomic_DNA"/>
</dbReference>
<evidence type="ECO:0000313" key="1">
    <source>
        <dbReference type="EMBL" id="RXH42077.1"/>
    </source>
</evidence>
<comment type="caution">
    <text evidence="1">The sequence shown here is derived from an EMBL/GenBank/DDBJ whole genome shotgun (WGS) entry which is preliminary data.</text>
</comment>
<dbReference type="Gene3D" id="3.40.50.150">
    <property type="entry name" value="Vaccinia Virus protein VP39"/>
    <property type="match status" value="1"/>
</dbReference>
<dbReference type="AlphaFoldDB" id="A0A4Q0SQM8"/>
<protein>
    <recommendedName>
        <fullName evidence="3">Methyltransferase type 11 domain-containing protein</fullName>
    </recommendedName>
</protein>
<evidence type="ECO:0000313" key="2">
    <source>
        <dbReference type="Proteomes" id="UP000290565"/>
    </source>
</evidence>